<comment type="caution">
    <text evidence="3">The sequence shown here is derived from an EMBL/GenBank/DDBJ whole genome shotgun (WGS) entry which is preliminary data.</text>
</comment>
<dbReference type="SMART" id="SM00671">
    <property type="entry name" value="SEL1"/>
    <property type="match status" value="3"/>
</dbReference>
<dbReference type="AlphaFoldDB" id="A0A6A4V5R4"/>
<dbReference type="PANTHER" id="PTHR13891:SF1">
    <property type="entry name" value="CYTOCHROME C OXIDASE ASSEMBLY FACTOR 7"/>
    <property type="match status" value="1"/>
</dbReference>
<keyword evidence="4" id="KW-1185">Reference proteome</keyword>
<dbReference type="EMBL" id="VIIS01002062">
    <property type="protein sequence ID" value="KAF0289073.1"/>
    <property type="molecule type" value="Genomic_DNA"/>
</dbReference>
<dbReference type="InterPro" id="IPR011990">
    <property type="entry name" value="TPR-like_helical_dom_sf"/>
</dbReference>
<dbReference type="InterPro" id="IPR040239">
    <property type="entry name" value="HcpB-like"/>
</dbReference>
<dbReference type="Pfam" id="PF08238">
    <property type="entry name" value="Sel1"/>
    <property type="match status" value="3"/>
</dbReference>
<evidence type="ECO:0000313" key="4">
    <source>
        <dbReference type="Proteomes" id="UP000440578"/>
    </source>
</evidence>
<evidence type="ECO:0000256" key="1">
    <source>
        <dbReference type="ARBA" id="ARBA00008486"/>
    </source>
</evidence>
<reference evidence="3 4" key="1">
    <citation type="submission" date="2019-07" db="EMBL/GenBank/DDBJ databases">
        <title>Draft genome assembly of a fouling barnacle, Amphibalanus amphitrite (Darwin, 1854): The first reference genome for Thecostraca.</title>
        <authorList>
            <person name="Kim W."/>
        </authorList>
    </citation>
    <scope>NUCLEOTIDE SEQUENCE [LARGE SCALE GENOMIC DNA]</scope>
    <source>
        <strain evidence="3">SNU_AA5</strain>
        <tissue evidence="3">Soma without cirri and trophi</tissue>
    </source>
</reference>
<dbReference type="GO" id="GO:0005758">
    <property type="term" value="C:mitochondrial intermembrane space"/>
    <property type="evidence" value="ECO:0007669"/>
    <property type="project" value="TreeGrafter"/>
</dbReference>
<dbReference type="SUPFAM" id="SSF81901">
    <property type="entry name" value="HCP-like"/>
    <property type="match status" value="1"/>
</dbReference>
<dbReference type="InterPro" id="IPR006597">
    <property type="entry name" value="Sel1-like"/>
</dbReference>
<accession>A0A6A4V5R4</accession>
<evidence type="ECO:0000256" key="2">
    <source>
        <dbReference type="ARBA" id="ARBA00022737"/>
    </source>
</evidence>
<dbReference type="Gene3D" id="1.25.40.10">
    <property type="entry name" value="Tetratricopeptide repeat domain"/>
    <property type="match status" value="1"/>
</dbReference>
<protein>
    <submittedName>
        <fullName evidence="3">Cytochrome c oxidase assembly factor 7</fullName>
    </submittedName>
</protein>
<organism evidence="3 4">
    <name type="scientific">Amphibalanus amphitrite</name>
    <name type="common">Striped barnacle</name>
    <name type="synonym">Balanus amphitrite</name>
    <dbReference type="NCBI Taxonomy" id="1232801"/>
    <lineage>
        <taxon>Eukaryota</taxon>
        <taxon>Metazoa</taxon>
        <taxon>Ecdysozoa</taxon>
        <taxon>Arthropoda</taxon>
        <taxon>Crustacea</taxon>
        <taxon>Multicrustacea</taxon>
        <taxon>Cirripedia</taxon>
        <taxon>Thoracica</taxon>
        <taxon>Thoracicalcarea</taxon>
        <taxon>Balanomorpha</taxon>
        <taxon>Balanoidea</taxon>
        <taxon>Balanidae</taxon>
        <taxon>Amphibalaninae</taxon>
        <taxon>Amphibalanus</taxon>
    </lineage>
</organism>
<evidence type="ECO:0000313" key="3">
    <source>
        <dbReference type="EMBL" id="KAF0289073.1"/>
    </source>
</evidence>
<dbReference type="Proteomes" id="UP000440578">
    <property type="component" value="Unassembled WGS sequence"/>
</dbReference>
<keyword evidence="2" id="KW-0677">Repeat</keyword>
<proteinExistence type="inferred from homology"/>
<dbReference type="OrthoDB" id="272077at2759"/>
<gene>
    <name evidence="3" type="ORF">FJT64_012584</name>
</gene>
<comment type="similarity">
    <text evidence="1">Belongs to the hcp beta-lactamase family.</text>
</comment>
<name>A0A6A4V5R4_AMPAM</name>
<sequence>MRYFTRGCEAGGMQSCLNAGLMHLTGATSNGQTKDVPRALELIEKSCAGNNPTGCYYLSGLYISGVKGHHEKDMKTAFRHALKACELGNMYACSNVSQMYRKGDGVEKNEKLGAEFKQRALDMQEQVKSQLNVGFQQGAEGS</sequence>
<dbReference type="PANTHER" id="PTHR13891">
    <property type="entry name" value="CYTOCHROME C OXIDASE ASSEMBLY FACTOR 7"/>
    <property type="match status" value="1"/>
</dbReference>